<comment type="caution">
    <text evidence="2">The sequence shown here is derived from an EMBL/GenBank/DDBJ whole genome shotgun (WGS) entry which is preliminary data.</text>
</comment>
<accession>G4TNE5</accession>
<evidence type="ECO:0000313" key="3">
    <source>
        <dbReference type="Proteomes" id="UP000007148"/>
    </source>
</evidence>
<feature type="compositionally biased region" description="Pro residues" evidence="1">
    <location>
        <begin position="291"/>
        <end position="309"/>
    </location>
</feature>
<dbReference type="OrthoDB" id="10334338at2759"/>
<gene>
    <name evidence="2" type="ORF">PIIN_06774</name>
</gene>
<evidence type="ECO:0000256" key="1">
    <source>
        <dbReference type="SAM" id="MobiDB-lite"/>
    </source>
</evidence>
<keyword evidence="3" id="KW-1185">Reference proteome</keyword>
<dbReference type="HOGENOM" id="CLU_767502_0_0_1"/>
<protein>
    <submittedName>
        <fullName evidence="2">Uncharacterized protein</fullName>
    </submittedName>
</protein>
<dbReference type="EMBL" id="CAFZ01000186">
    <property type="protein sequence ID" value="CCA72838.1"/>
    <property type="molecule type" value="Genomic_DNA"/>
</dbReference>
<feature type="region of interest" description="Disordered" evidence="1">
    <location>
        <begin position="1"/>
        <end position="62"/>
    </location>
</feature>
<dbReference type="Proteomes" id="UP000007148">
    <property type="component" value="Unassembled WGS sequence"/>
</dbReference>
<evidence type="ECO:0000313" key="2">
    <source>
        <dbReference type="EMBL" id="CCA72838.1"/>
    </source>
</evidence>
<sequence>MKFHLENPPQRTVSLERSKQLRRQSMSNLPGTPTDSEATGTTPKTCPSVLPTHWPSTNEPTEIVPGDLVSELCVPEVERSQLEPSSSHGLAPNRATLATVDINVPFTPSFLSDDGDWSITFSGCSYERSLQRDGSISSLFRQSIPHDVMSSLGSPVLSRPTSPFASSLCTKSEEFFGVELQWKGIKNATTSRVSTSTTVYSMKSVSLRRQQLSLKRKAHQGAMKRQQRAGVRCLPPVPQQEQPAELPPSSVMTTMTTTTTTVWTQPQPTTFAGGPTNSASPVSSPSHRPFPAIPIPPRSKSRPLPPRPVPSSSTTVSPAPVAPLQPRRLLLPGFNCQFLEPPSVSPIVGMVNGMLLESRSG</sequence>
<feature type="compositionally biased region" description="Low complexity" evidence="1">
    <location>
        <begin position="310"/>
        <end position="319"/>
    </location>
</feature>
<reference evidence="2 3" key="1">
    <citation type="journal article" date="2011" name="PLoS Pathog.">
        <title>Endophytic Life Strategies Decoded by Genome and Transcriptome Analyses of the Mutualistic Root Symbiont Piriformospora indica.</title>
        <authorList>
            <person name="Zuccaro A."/>
            <person name="Lahrmann U."/>
            <person name="Guldener U."/>
            <person name="Langen G."/>
            <person name="Pfiffi S."/>
            <person name="Biedenkopf D."/>
            <person name="Wong P."/>
            <person name="Samans B."/>
            <person name="Grimm C."/>
            <person name="Basiewicz M."/>
            <person name="Murat C."/>
            <person name="Martin F."/>
            <person name="Kogel K.H."/>
        </authorList>
    </citation>
    <scope>NUCLEOTIDE SEQUENCE [LARGE SCALE GENOMIC DNA]</scope>
    <source>
        <strain evidence="2 3">DSM 11827</strain>
    </source>
</reference>
<organism evidence="2 3">
    <name type="scientific">Serendipita indica (strain DSM 11827)</name>
    <name type="common">Root endophyte fungus</name>
    <name type="synonym">Piriformospora indica</name>
    <dbReference type="NCBI Taxonomy" id="1109443"/>
    <lineage>
        <taxon>Eukaryota</taxon>
        <taxon>Fungi</taxon>
        <taxon>Dikarya</taxon>
        <taxon>Basidiomycota</taxon>
        <taxon>Agaricomycotina</taxon>
        <taxon>Agaricomycetes</taxon>
        <taxon>Sebacinales</taxon>
        <taxon>Serendipitaceae</taxon>
        <taxon>Serendipita</taxon>
    </lineage>
</organism>
<feature type="compositionally biased region" description="Polar residues" evidence="1">
    <location>
        <begin position="23"/>
        <end position="45"/>
    </location>
</feature>
<dbReference type="AlphaFoldDB" id="G4TNE5"/>
<feature type="region of interest" description="Disordered" evidence="1">
    <location>
        <begin position="264"/>
        <end position="321"/>
    </location>
</feature>
<feature type="compositionally biased region" description="Polar residues" evidence="1">
    <location>
        <begin position="275"/>
        <end position="286"/>
    </location>
</feature>
<proteinExistence type="predicted"/>
<name>G4TNE5_SERID</name>
<dbReference type="InParanoid" id="G4TNE5"/>